<dbReference type="EMBL" id="LSSM01005047">
    <property type="protein sequence ID" value="OMJ13507.1"/>
    <property type="molecule type" value="Genomic_DNA"/>
</dbReference>
<evidence type="ECO:0000313" key="2">
    <source>
        <dbReference type="Proteomes" id="UP000187429"/>
    </source>
</evidence>
<dbReference type="AlphaFoldDB" id="A0A1R1XFU4"/>
<comment type="caution">
    <text evidence="1">The sequence shown here is derived from an EMBL/GenBank/DDBJ whole genome shotgun (WGS) entry which is preliminary data.</text>
</comment>
<proteinExistence type="predicted"/>
<organism evidence="1 2">
    <name type="scientific">Smittium culicis</name>
    <dbReference type="NCBI Taxonomy" id="133412"/>
    <lineage>
        <taxon>Eukaryota</taxon>
        <taxon>Fungi</taxon>
        <taxon>Fungi incertae sedis</taxon>
        <taxon>Zoopagomycota</taxon>
        <taxon>Kickxellomycotina</taxon>
        <taxon>Harpellomycetes</taxon>
        <taxon>Harpellales</taxon>
        <taxon>Legeriomycetaceae</taxon>
        <taxon>Smittium</taxon>
    </lineage>
</organism>
<protein>
    <submittedName>
        <fullName evidence="1">Uncharacterized protein</fullName>
    </submittedName>
</protein>
<sequence length="70" mass="7966">MRASNVSQFMWVGICFNGLGRFFWKFEPHMEKRSHSAVKNDLVILRSEGSWADLNSKLDIVENCTGSVST</sequence>
<accession>A0A1R1XFU4</accession>
<dbReference type="Proteomes" id="UP000187429">
    <property type="component" value="Unassembled WGS sequence"/>
</dbReference>
<name>A0A1R1XFU4_9FUNG</name>
<keyword evidence="2" id="KW-1185">Reference proteome</keyword>
<reference evidence="2" key="1">
    <citation type="submission" date="2017-01" db="EMBL/GenBank/DDBJ databases">
        <authorList>
            <person name="Wang Y."/>
            <person name="White M."/>
            <person name="Kvist S."/>
            <person name="Moncalvo J.-M."/>
        </authorList>
    </citation>
    <scope>NUCLEOTIDE SEQUENCE [LARGE SCALE GENOMIC DNA]</scope>
    <source>
        <strain evidence="2">ID-206-W2</strain>
    </source>
</reference>
<evidence type="ECO:0000313" key="1">
    <source>
        <dbReference type="EMBL" id="OMJ13507.1"/>
    </source>
</evidence>
<gene>
    <name evidence="1" type="ORF">AYI69_g8980</name>
</gene>